<dbReference type="InterPro" id="IPR052953">
    <property type="entry name" value="Ser-rich/MCO-related"/>
</dbReference>
<feature type="chain" id="PRO_5013287537" description="Phytocyanin domain-containing protein" evidence="2">
    <location>
        <begin position="17"/>
        <end position="208"/>
    </location>
</feature>
<dbReference type="EMBL" id="PDNA01000211">
    <property type="protein sequence ID" value="PGH03433.1"/>
    <property type="molecule type" value="Genomic_DNA"/>
</dbReference>
<dbReference type="InterPro" id="IPR008972">
    <property type="entry name" value="Cupredoxin"/>
</dbReference>
<dbReference type="Proteomes" id="UP000224634">
    <property type="component" value="Unassembled WGS sequence"/>
</dbReference>
<sequence>MRSSYLLKFLLPAAFAQHDNGGDENGTANTTIVTSDGAGTQTQSGDHVIQVGDGGFVFTPDTVTAAVGDKIQFVFHPMNHSVVRSTFDDPCVPTTEGTIFSGFVPVDSGTSPNVFIVTVNDTNPAWLYCSQNRDSHCQNGMVMVINPLTTGPNTLAAYKEAATKTSESISPPEIVGGEFSNTNNSVSPNGASPPLHGTSRATEMTSNV</sequence>
<evidence type="ECO:0000313" key="3">
    <source>
        <dbReference type="EMBL" id="PGH03433.1"/>
    </source>
</evidence>
<organism evidence="3 4">
    <name type="scientific">Polytolypa hystricis (strain UAMH7299)</name>
    <dbReference type="NCBI Taxonomy" id="1447883"/>
    <lineage>
        <taxon>Eukaryota</taxon>
        <taxon>Fungi</taxon>
        <taxon>Dikarya</taxon>
        <taxon>Ascomycota</taxon>
        <taxon>Pezizomycotina</taxon>
        <taxon>Eurotiomycetes</taxon>
        <taxon>Eurotiomycetidae</taxon>
        <taxon>Onygenales</taxon>
        <taxon>Onygenales incertae sedis</taxon>
        <taxon>Polytolypa</taxon>
    </lineage>
</organism>
<dbReference type="STRING" id="1447883.A0A2B7X3T3"/>
<protein>
    <recommendedName>
        <fullName evidence="5">Phytocyanin domain-containing protein</fullName>
    </recommendedName>
</protein>
<feature type="compositionally biased region" description="Polar residues" evidence="1">
    <location>
        <begin position="26"/>
        <end position="43"/>
    </location>
</feature>
<evidence type="ECO:0008006" key="5">
    <source>
        <dbReference type="Google" id="ProtNLM"/>
    </source>
</evidence>
<dbReference type="OrthoDB" id="2331100at2759"/>
<accession>A0A2B7X3T3</accession>
<feature type="signal peptide" evidence="2">
    <location>
        <begin position="1"/>
        <end position="16"/>
    </location>
</feature>
<evidence type="ECO:0000313" key="4">
    <source>
        <dbReference type="Proteomes" id="UP000224634"/>
    </source>
</evidence>
<comment type="caution">
    <text evidence="3">The sequence shown here is derived from an EMBL/GenBank/DDBJ whole genome shotgun (WGS) entry which is preliminary data.</text>
</comment>
<evidence type="ECO:0000256" key="2">
    <source>
        <dbReference type="SAM" id="SignalP"/>
    </source>
</evidence>
<keyword evidence="2" id="KW-0732">Signal</keyword>
<gene>
    <name evidence="3" type="ORF">AJ80_08681</name>
</gene>
<dbReference type="PANTHER" id="PTHR34883">
    <property type="entry name" value="SERINE-RICH PROTEIN, PUTATIVE-RELATED-RELATED"/>
    <property type="match status" value="1"/>
</dbReference>
<proteinExistence type="predicted"/>
<feature type="region of interest" description="Disordered" evidence="1">
    <location>
        <begin position="20"/>
        <end position="43"/>
    </location>
</feature>
<feature type="compositionally biased region" description="Polar residues" evidence="1">
    <location>
        <begin position="179"/>
        <end position="190"/>
    </location>
</feature>
<dbReference type="Gene3D" id="2.60.40.420">
    <property type="entry name" value="Cupredoxins - blue copper proteins"/>
    <property type="match status" value="1"/>
</dbReference>
<dbReference type="PANTHER" id="PTHR34883:SF15">
    <property type="entry name" value="EXTRACELLULAR SERINE-RICH PROTEIN"/>
    <property type="match status" value="1"/>
</dbReference>
<dbReference type="CDD" id="cd00920">
    <property type="entry name" value="Cupredoxin"/>
    <property type="match status" value="1"/>
</dbReference>
<keyword evidence="4" id="KW-1185">Reference proteome</keyword>
<name>A0A2B7X3T3_POLH7</name>
<feature type="compositionally biased region" description="Polar residues" evidence="1">
    <location>
        <begin position="199"/>
        <end position="208"/>
    </location>
</feature>
<reference evidence="3 4" key="1">
    <citation type="submission" date="2017-10" db="EMBL/GenBank/DDBJ databases">
        <title>Comparative genomics in systemic dimorphic fungi from Ajellomycetaceae.</title>
        <authorList>
            <person name="Munoz J.F."/>
            <person name="Mcewen J.G."/>
            <person name="Clay O.K."/>
            <person name="Cuomo C.A."/>
        </authorList>
    </citation>
    <scope>NUCLEOTIDE SEQUENCE [LARGE SCALE GENOMIC DNA]</scope>
    <source>
        <strain evidence="3 4">UAMH7299</strain>
    </source>
</reference>
<feature type="region of interest" description="Disordered" evidence="1">
    <location>
        <begin position="167"/>
        <end position="208"/>
    </location>
</feature>
<dbReference type="AlphaFoldDB" id="A0A2B7X3T3"/>
<dbReference type="SUPFAM" id="SSF49503">
    <property type="entry name" value="Cupredoxins"/>
    <property type="match status" value="1"/>
</dbReference>
<evidence type="ECO:0000256" key="1">
    <source>
        <dbReference type="SAM" id="MobiDB-lite"/>
    </source>
</evidence>